<evidence type="ECO:0000313" key="5">
    <source>
        <dbReference type="Proteomes" id="UP000241818"/>
    </source>
</evidence>
<dbReference type="InterPro" id="IPR039874">
    <property type="entry name" value="WAPL"/>
</dbReference>
<dbReference type="PANTHER" id="PTHR22100:SF13">
    <property type="entry name" value="WINGS APART-LIKE PROTEIN HOMOLOG"/>
    <property type="match status" value="1"/>
</dbReference>
<feature type="compositionally biased region" description="Acidic residues" evidence="2">
    <location>
        <begin position="78"/>
        <end position="90"/>
    </location>
</feature>
<dbReference type="InParanoid" id="A0A2T3AT12"/>
<evidence type="ECO:0000256" key="2">
    <source>
        <dbReference type="SAM" id="MobiDB-lite"/>
    </source>
</evidence>
<reference evidence="4 5" key="1">
    <citation type="journal article" date="2018" name="New Phytol.">
        <title>Comparative genomics and transcriptomics depict ericoid mycorrhizal fungi as versatile saprotrophs and plant mutualists.</title>
        <authorList>
            <person name="Martino E."/>
            <person name="Morin E."/>
            <person name="Grelet G.A."/>
            <person name="Kuo A."/>
            <person name="Kohler A."/>
            <person name="Daghino S."/>
            <person name="Barry K.W."/>
            <person name="Cichocki N."/>
            <person name="Clum A."/>
            <person name="Dockter R.B."/>
            <person name="Hainaut M."/>
            <person name="Kuo R.C."/>
            <person name="LaButti K."/>
            <person name="Lindahl B.D."/>
            <person name="Lindquist E.A."/>
            <person name="Lipzen A."/>
            <person name="Khouja H.R."/>
            <person name="Magnuson J."/>
            <person name="Murat C."/>
            <person name="Ohm R.A."/>
            <person name="Singer S.W."/>
            <person name="Spatafora J.W."/>
            <person name="Wang M."/>
            <person name="Veneault-Fourrey C."/>
            <person name="Henrissat B."/>
            <person name="Grigoriev I.V."/>
            <person name="Martin F.M."/>
            <person name="Perotto S."/>
        </authorList>
    </citation>
    <scope>NUCLEOTIDE SEQUENCE [LARGE SCALE GENOMIC DNA]</scope>
    <source>
        <strain evidence="4 5">ATCC 22711</strain>
    </source>
</reference>
<dbReference type="EMBL" id="KZ679016">
    <property type="protein sequence ID" value="PSS10617.1"/>
    <property type="molecule type" value="Genomic_DNA"/>
</dbReference>
<feature type="compositionally biased region" description="Polar residues" evidence="2">
    <location>
        <begin position="33"/>
        <end position="42"/>
    </location>
</feature>
<dbReference type="STRING" id="857342.A0A2T3AT12"/>
<organism evidence="4 5">
    <name type="scientific">Amorphotheca resinae ATCC 22711</name>
    <dbReference type="NCBI Taxonomy" id="857342"/>
    <lineage>
        <taxon>Eukaryota</taxon>
        <taxon>Fungi</taxon>
        <taxon>Dikarya</taxon>
        <taxon>Ascomycota</taxon>
        <taxon>Pezizomycotina</taxon>
        <taxon>Leotiomycetes</taxon>
        <taxon>Helotiales</taxon>
        <taxon>Amorphothecaceae</taxon>
        <taxon>Amorphotheca</taxon>
    </lineage>
</organism>
<evidence type="ECO:0000256" key="1">
    <source>
        <dbReference type="ARBA" id="ARBA00006854"/>
    </source>
</evidence>
<dbReference type="Proteomes" id="UP000241818">
    <property type="component" value="Unassembled WGS sequence"/>
</dbReference>
<gene>
    <name evidence="4" type="ORF">M430DRAFT_107715</name>
</gene>
<evidence type="ECO:0000313" key="4">
    <source>
        <dbReference type="EMBL" id="PSS10617.1"/>
    </source>
</evidence>
<feature type="region of interest" description="Disordered" evidence="2">
    <location>
        <begin position="159"/>
        <end position="195"/>
    </location>
</feature>
<comment type="similarity">
    <text evidence="1">Belongs to the WAPL family.</text>
</comment>
<dbReference type="InterPro" id="IPR022771">
    <property type="entry name" value="WAPL_C"/>
</dbReference>
<dbReference type="AlphaFoldDB" id="A0A2T3AT12"/>
<name>A0A2T3AT12_AMORE</name>
<feature type="compositionally biased region" description="Polar residues" evidence="2">
    <location>
        <begin position="121"/>
        <end position="130"/>
    </location>
</feature>
<dbReference type="GeneID" id="36569258"/>
<dbReference type="PANTHER" id="PTHR22100">
    <property type="entry name" value="WINGS APART-LIKE PROTEIN HOMOLOG"/>
    <property type="match status" value="1"/>
</dbReference>
<feature type="region of interest" description="Disordered" evidence="2">
    <location>
        <begin position="1"/>
        <end position="130"/>
    </location>
</feature>
<accession>A0A2T3AT12</accession>
<dbReference type="Pfam" id="PF07814">
    <property type="entry name" value="WAPL"/>
    <property type="match status" value="1"/>
</dbReference>
<evidence type="ECO:0000259" key="3">
    <source>
        <dbReference type="Pfam" id="PF07814"/>
    </source>
</evidence>
<dbReference type="Gene3D" id="1.25.10.10">
    <property type="entry name" value="Leucine-rich Repeat Variant"/>
    <property type="match status" value="2"/>
</dbReference>
<sequence length="669" mass="73964">MWKELLEPVENDGVTGFTLEAEDEGADATEAGPSTTLVSIKTLSKPAGVSKSSRKSPEKLRRRRLIDSLVEQTIQQSDNDEDMLDSDESDSVPSLALPLGLPGTTDIPSSQGLAPELPGSTALSTSQGSQNVGLKFTYSRQRSMLAEQDLMQELALDMPSQPAQAPNGRRPRRGSIPTLQPLQSFHEEEEDDEGAVGIRSVHELRQAGANNRFMDEIEDFLDRIGTPSTPASSMRRSGLLELASKMKDKDFVRKFRANGVEQRLFVHLGQETDLIAGFVMVSILIAVLVDTSMPHVVAQLRRHGITRLLIRLLECERGIVPLSKDRKSNMSKIAQSSISEHQEFLLKLPVWEELQPRITTPRTTALKCLELMIRQTREAGNSGDIISKELTTNLFSILKSASEESSWELPNGQQAIDFCLALSALESHSIAARTAHDESIWIGDYLPVIADTLETALSRPADEFGLLQVLILRLTLNVTNNNPKASDVFAREALMAVMGQAIVTKFRMISRFLTEEEFSIAMDHLILVLGVMINFAEWSSLARASLQILRGKDNDPLGDMIQLFVENQARTSEAESVEESQKNVAFGYLSVLLGYLSLSPDIAERIRVQQPQRTIRPLVSSIEEFIGHHKTVDDLIGTDEDGHSARTGLTERLESLVAKLKEIKLAGKK</sequence>
<dbReference type="RefSeq" id="XP_024717796.1">
    <property type="nucleotide sequence ID" value="XM_024861177.1"/>
</dbReference>
<proteinExistence type="inferred from homology"/>
<dbReference type="InterPro" id="IPR011989">
    <property type="entry name" value="ARM-like"/>
</dbReference>
<feature type="domain" description="Wings apart-like protein C-terminal" evidence="3">
    <location>
        <begin position="198"/>
        <end position="540"/>
    </location>
</feature>
<protein>
    <recommendedName>
        <fullName evidence="3">Wings apart-like protein C-terminal domain-containing protein</fullName>
    </recommendedName>
</protein>
<keyword evidence="5" id="KW-1185">Reference proteome</keyword>
<dbReference type="OrthoDB" id="78088at2759"/>